<dbReference type="InterPro" id="IPR008969">
    <property type="entry name" value="CarboxyPept-like_regulatory"/>
</dbReference>
<dbReference type="CDD" id="cd07185">
    <property type="entry name" value="OmpA_C-like"/>
    <property type="match status" value="1"/>
</dbReference>
<dbReference type="PANTHER" id="PTHR30329:SF21">
    <property type="entry name" value="LIPOPROTEIN YIAD-RELATED"/>
    <property type="match status" value="1"/>
</dbReference>
<gene>
    <name evidence="7" type="ORF">GCM10023331_31260</name>
</gene>
<evidence type="ECO:0000313" key="8">
    <source>
        <dbReference type="Proteomes" id="UP001500298"/>
    </source>
</evidence>
<keyword evidence="2 4" id="KW-0472">Membrane</keyword>
<comment type="caution">
    <text evidence="7">The sequence shown here is derived from an EMBL/GenBank/DDBJ whole genome shotgun (WGS) entry which is preliminary data.</text>
</comment>
<dbReference type="Proteomes" id="UP001500298">
    <property type="component" value="Unassembled WGS sequence"/>
</dbReference>
<dbReference type="InterPro" id="IPR006665">
    <property type="entry name" value="OmpA-like"/>
</dbReference>
<evidence type="ECO:0000256" key="1">
    <source>
        <dbReference type="ARBA" id="ARBA00004442"/>
    </source>
</evidence>
<keyword evidence="5" id="KW-0732">Signal</keyword>
<dbReference type="Pfam" id="PF07676">
    <property type="entry name" value="PD40"/>
    <property type="match status" value="2"/>
</dbReference>
<dbReference type="RefSeq" id="WP_345373461.1">
    <property type="nucleotide sequence ID" value="NZ_BAABJX010000048.1"/>
</dbReference>
<dbReference type="SUPFAM" id="SSF103088">
    <property type="entry name" value="OmpA-like"/>
    <property type="match status" value="1"/>
</dbReference>
<dbReference type="SUPFAM" id="SSF82171">
    <property type="entry name" value="DPP6 N-terminal domain-like"/>
    <property type="match status" value="1"/>
</dbReference>
<dbReference type="Gene3D" id="2.60.40.1120">
    <property type="entry name" value="Carboxypeptidase-like, regulatory domain"/>
    <property type="match status" value="1"/>
</dbReference>
<dbReference type="Gene3D" id="1.25.40.10">
    <property type="entry name" value="Tetratricopeptide repeat domain"/>
    <property type="match status" value="1"/>
</dbReference>
<protein>
    <recommendedName>
        <fullName evidence="6">OmpA-like domain-containing protein</fullName>
    </recommendedName>
</protein>
<dbReference type="PROSITE" id="PS51123">
    <property type="entry name" value="OMPA_2"/>
    <property type="match status" value="1"/>
</dbReference>
<dbReference type="Pfam" id="PF00691">
    <property type="entry name" value="OmpA"/>
    <property type="match status" value="1"/>
</dbReference>
<dbReference type="EMBL" id="BAABJX010000048">
    <property type="protein sequence ID" value="GAA4844047.1"/>
    <property type="molecule type" value="Genomic_DNA"/>
</dbReference>
<dbReference type="PANTHER" id="PTHR30329">
    <property type="entry name" value="STATOR ELEMENT OF FLAGELLAR MOTOR COMPLEX"/>
    <property type="match status" value="1"/>
</dbReference>
<keyword evidence="8" id="KW-1185">Reference proteome</keyword>
<evidence type="ECO:0000256" key="4">
    <source>
        <dbReference type="PROSITE-ProRule" id="PRU00473"/>
    </source>
</evidence>
<organism evidence="7 8">
    <name type="scientific">Algivirga pacifica</name>
    <dbReference type="NCBI Taxonomy" id="1162670"/>
    <lineage>
        <taxon>Bacteria</taxon>
        <taxon>Pseudomonadati</taxon>
        <taxon>Bacteroidota</taxon>
        <taxon>Cytophagia</taxon>
        <taxon>Cytophagales</taxon>
        <taxon>Flammeovirgaceae</taxon>
        <taxon>Algivirga</taxon>
    </lineage>
</organism>
<proteinExistence type="predicted"/>
<dbReference type="Pfam" id="PF13620">
    <property type="entry name" value="CarboxypepD_reg"/>
    <property type="match status" value="1"/>
</dbReference>
<dbReference type="InterPro" id="IPR011990">
    <property type="entry name" value="TPR-like_helical_dom_sf"/>
</dbReference>
<feature type="chain" id="PRO_5047124779" description="OmpA-like domain-containing protein" evidence="5">
    <location>
        <begin position="20"/>
        <end position="742"/>
    </location>
</feature>
<comment type="subcellular location">
    <subcellularLocation>
        <location evidence="1">Cell outer membrane</location>
    </subcellularLocation>
</comment>
<evidence type="ECO:0000313" key="7">
    <source>
        <dbReference type="EMBL" id="GAA4844047.1"/>
    </source>
</evidence>
<reference evidence="8" key="1">
    <citation type="journal article" date="2019" name="Int. J. Syst. Evol. Microbiol.">
        <title>The Global Catalogue of Microorganisms (GCM) 10K type strain sequencing project: providing services to taxonomists for standard genome sequencing and annotation.</title>
        <authorList>
            <consortium name="The Broad Institute Genomics Platform"/>
            <consortium name="The Broad Institute Genome Sequencing Center for Infectious Disease"/>
            <person name="Wu L."/>
            <person name="Ma J."/>
        </authorList>
    </citation>
    <scope>NUCLEOTIDE SEQUENCE [LARGE SCALE GENOMIC DNA]</scope>
    <source>
        <strain evidence="8">JCM 18326</strain>
    </source>
</reference>
<feature type="domain" description="OmpA-like" evidence="6">
    <location>
        <begin position="618"/>
        <end position="742"/>
    </location>
</feature>
<dbReference type="InterPro" id="IPR036737">
    <property type="entry name" value="OmpA-like_sf"/>
</dbReference>
<dbReference type="InterPro" id="IPR050330">
    <property type="entry name" value="Bact_OuterMem_StrucFunc"/>
</dbReference>
<sequence length="742" mass="83940">MRKNIYLAAVLLLCSLQLAGQGLDSPFQKREVKGDKAFEELAYPKALKHYAVAAKKDTLNSFLQVKVAECHRLLGNTEEAAVWYKKAIILNDSSLTPNTYYNYAEVLTSNRAYEQAIEMYRTYEGMVENEAFVEHKVQALSAMDNFYQEAEGVDIASMPFNTENAEFSPTIFGSEVLFLSNRSSKKLFEKKYEGNNTPFLNFYHTTPESKDAKAWEKDFNSPYHEGPAVFYDNDSKVVFTRNNYVHGRVGKDKKDVSRLLLFASKKEEGKWLEPEPLPAPFNPKGISMGHPALTKDGQTLFFASDLDDGEGLTDLYKAEFTGETWGNIQSLGELINTEGNEMFPFILEDRYLCFASDGHPGMGGLDIFWIDLTSEEPMIHNMGVPVNTNKDDFGVHFTSYKNGYLSSNREGGMGDDDVYEVSSEESFFHYQLSGTITDEITGEPLPNAKVVVKNNLQKVVAELQTDENGYYHTQVDPSRSFLVSADKKAFISRSKQKGMSEVVGRKLTIDIALPYYISLYAKIEEKKTQQPVSDAKLIFKDQHTGKEQMLLLTGEKGDIHRPLPQYEVGDTLNFKIALQKKGYLGKSFDFYYEIKEPGRIDMQEVLDKVDMNMHKIDVGTDIGELLGIGDIYFDLNKTTLKDESKLMLNKVVDAMENTPGLSIKIEAHTDCRGNDNYNLRLSKGRAKSTMDYIIDNGIVQELLDSEGFGETKPQIICKDDCYNCTEEEHTKNRRVHFLITGM</sequence>
<evidence type="ECO:0000259" key="6">
    <source>
        <dbReference type="PROSITE" id="PS51123"/>
    </source>
</evidence>
<dbReference type="PRINTS" id="PR01021">
    <property type="entry name" value="OMPADOMAIN"/>
</dbReference>
<dbReference type="SUPFAM" id="SSF49464">
    <property type="entry name" value="Carboxypeptidase regulatory domain-like"/>
    <property type="match status" value="1"/>
</dbReference>
<name>A0ABP9DFW9_9BACT</name>
<dbReference type="Gene3D" id="3.30.1330.60">
    <property type="entry name" value="OmpA-like domain"/>
    <property type="match status" value="1"/>
</dbReference>
<dbReference type="SUPFAM" id="SSF48452">
    <property type="entry name" value="TPR-like"/>
    <property type="match status" value="1"/>
</dbReference>
<dbReference type="InterPro" id="IPR011659">
    <property type="entry name" value="WD40"/>
</dbReference>
<evidence type="ECO:0000256" key="5">
    <source>
        <dbReference type="SAM" id="SignalP"/>
    </source>
</evidence>
<dbReference type="InterPro" id="IPR006664">
    <property type="entry name" value="OMP_bac"/>
</dbReference>
<evidence type="ECO:0000256" key="2">
    <source>
        <dbReference type="ARBA" id="ARBA00023136"/>
    </source>
</evidence>
<evidence type="ECO:0000256" key="3">
    <source>
        <dbReference type="ARBA" id="ARBA00023237"/>
    </source>
</evidence>
<accession>A0ABP9DFW9</accession>
<keyword evidence="3" id="KW-0998">Cell outer membrane</keyword>
<feature type="signal peptide" evidence="5">
    <location>
        <begin position="1"/>
        <end position="19"/>
    </location>
</feature>